<name>A0A939E392_9CORY</name>
<comment type="caution">
    <text evidence="1">The sequence shown here is derived from an EMBL/GenBank/DDBJ whole genome shotgun (WGS) entry which is preliminary data.</text>
</comment>
<sequence length="48" mass="5002">MKLPESLAPHTAGTGVLAANLQAIAAREHRPTGLFTAAVGGLLNFFRN</sequence>
<dbReference type="Proteomes" id="UP000664332">
    <property type="component" value="Unassembled WGS sequence"/>
</dbReference>
<gene>
    <name evidence="1" type="ORF">JZY06_09700</name>
</gene>
<accession>A0A939E392</accession>
<organism evidence="1 2">
    <name type="scientific">Corynebacterium mendelii</name>
    <dbReference type="NCBI Taxonomy" id="2765362"/>
    <lineage>
        <taxon>Bacteria</taxon>
        <taxon>Bacillati</taxon>
        <taxon>Actinomycetota</taxon>
        <taxon>Actinomycetes</taxon>
        <taxon>Mycobacteriales</taxon>
        <taxon>Corynebacteriaceae</taxon>
        <taxon>Corynebacterium</taxon>
    </lineage>
</organism>
<dbReference type="AlphaFoldDB" id="A0A939E392"/>
<protein>
    <submittedName>
        <fullName evidence="1">Uncharacterized protein</fullName>
    </submittedName>
</protein>
<evidence type="ECO:0000313" key="2">
    <source>
        <dbReference type="Proteomes" id="UP000664332"/>
    </source>
</evidence>
<keyword evidence="2" id="KW-1185">Reference proteome</keyword>
<dbReference type="RefSeq" id="WP_207279338.1">
    <property type="nucleotide sequence ID" value="NZ_JAFLEQ010000016.1"/>
</dbReference>
<evidence type="ECO:0000313" key="1">
    <source>
        <dbReference type="EMBL" id="MBN9644881.1"/>
    </source>
</evidence>
<reference evidence="1" key="1">
    <citation type="submission" date="2021-03" db="EMBL/GenBank/DDBJ databases">
        <authorList>
            <person name="Sun Q."/>
        </authorList>
    </citation>
    <scope>NUCLEOTIDE SEQUENCE</scope>
    <source>
        <strain evidence="1">CCM 8862</strain>
    </source>
</reference>
<dbReference type="EMBL" id="JAFLEQ010000016">
    <property type="protein sequence ID" value="MBN9644881.1"/>
    <property type="molecule type" value="Genomic_DNA"/>
</dbReference>
<proteinExistence type="predicted"/>